<evidence type="ECO:0000313" key="2">
    <source>
        <dbReference type="EMBL" id="MBW75482.1"/>
    </source>
</evidence>
<sequence>MLIAIRRDMLHGGGHLLQLWTVVCEFLFLRNAAANPQRFRNGLERSDIFWRTKNEHYGAASPAGTITKILPRDEDFFVDFGTYGFDS</sequence>
<name>A0A2M4DD26_ANODA</name>
<proteinExistence type="predicted"/>
<organism evidence="2">
    <name type="scientific">Anopheles darlingi</name>
    <name type="common">Mosquito</name>
    <dbReference type="NCBI Taxonomy" id="43151"/>
    <lineage>
        <taxon>Eukaryota</taxon>
        <taxon>Metazoa</taxon>
        <taxon>Ecdysozoa</taxon>
        <taxon>Arthropoda</taxon>
        <taxon>Hexapoda</taxon>
        <taxon>Insecta</taxon>
        <taxon>Pterygota</taxon>
        <taxon>Neoptera</taxon>
        <taxon>Endopterygota</taxon>
        <taxon>Diptera</taxon>
        <taxon>Nematocera</taxon>
        <taxon>Culicoidea</taxon>
        <taxon>Culicidae</taxon>
        <taxon>Anophelinae</taxon>
        <taxon>Anopheles</taxon>
    </lineage>
</organism>
<keyword evidence="1" id="KW-0732">Signal</keyword>
<dbReference type="EMBL" id="GGFL01011304">
    <property type="protein sequence ID" value="MBW75482.1"/>
    <property type="molecule type" value="Transcribed_RNA"/>
</dbReference>
<accession>A0A2M4DD26</accession>
<reference evidence="2" key="1">
    <citation type="submission" date="2018-01" db="EMBL/GenBank/DDBJ databases">
        <title>An insight into the sialome of Amazonian anophelines.</title>
        <authorList>
            <person name="Ribeiro J.M."/>
            <person name="Scarpassa V."/>
            <person name="Calvo E."/>
        </authorList>
    </citation>
    <scope>NUCLEOTIDE SEQUENCE</scope>
</reference>
<evidence type="ECO:0000256" key="1">
    <source>
        <dbReference type="SAM" id="SignalP"/>
    </source>
</evidence>
<feature type="chain" id="PRO_5014720953" evidence="1">
    <location>
        <begin position="35"/>
        <end position="87"/>
    </location>
</feature>
<protein>
    <submittedName>
        <fullName evidence="2">Putative secreted protein</fullName>
    </submittedName>
</protein>
<dbReference type="AlphaFoldDB" id="A0A2M4DD26"/>
<feature type="signal peptide" evidence="1">
    <location>
        <begin position="1"/>
        <end position="34"/>
    </location>
</feature>